<dbReference type="PRINTS" id="PR01438">
    <property type="entry name" value="UNVRSLSTRESS"/>
</dbReference>
<organism evidence="3 4">
    <name type="scientific">Sinomicrobium oceani</name>
    <dbReference type="NCBI Taxonomy" id="1150368"/>
    <lineage>
        <taxon>Bacteria</taxon>
        <taxon>Pseudomonadati</taxon>
        <taxon>Bacteroidota</taxon>
        <taxon>Flavobacteriia</taxon>
        <taxon>Flavobacteriales</taxon>
        <taxon>Flavobacteriaceae</taxon>
        <taxon>Sinomicrobium</taxon>
    </lineage>
</organism>
<sequence length="289" mass="32650">MIITGKKSRLLMQKILLPTDFSENARNAISYALKLFADSDCIFYFLHVLPPTLGERRTVPTSVTNEMLGEAEAKTREQLKTLISEVTSGNEKTEILVKFDLFTDAVAHIAEDKNIDVVVMGSHGAGGVREFFIGSSTSNLIGHIQCPILAIPKDLEFEPVNEIGFATDYSFVYSRKGLEPIFRIAEKFSSHIRFYHVEEGRDEWNDEKEKIRKEIKKACEGYDASFYLLTDAPLSTATRLFVESREIDLLCMAAEKRNFMDNLLGKSPVKDMSYHATTPLLVLHKNTLK</sequence>
<dbReference type="PANTHER" id="PTHR46268:SF6">
    <property type="entry name" value="UNIVERSAL STRESS PROTEIN UP12"/>
    <property type="match status" value="1"/>
</dbReference>
<gene>
    <name evidence="3" type="ORF">SAMN02927921_01788</name>
</gene>
<keyword evidence="4" id="KW-1185">Reference proteome</keyword>
<dbReference type="PANTHER" id="PTHR46268">
    <property type="entry name" value="STRESS RESPONSE PROTEIN NHAX"/>
    <property type="match status" value="1"/>
</dbReference>
<dbReference type="InterPro" id="IPR006015">
    <property type="entry name" value="Universal_stress_UspA"/>
</dbReference>
<evidence type="ECO:0000313" key="4">
    <source>
        <dbReference type="Proteomes" id="UP000182248"/>
    </source>
</evidence>
<dbReference type="CDD" id="cd00293">
    <property type="entry name" value="USP-like"/>
    <property type="match status" value="1"/>
</dbReference>
<comment type="similarity">
    <text evidence="1">Belongs to the universal stress protein A family.</text>
</comment>
<reference evidence="3 4" key="1">
    <citation type="submission" date="2016-11" db="EMBL/GenBank/DDBJ databases">
        <authorList>
            <person name="Jaros S."/>
            <person name="Januszkiewicz K."/>
            <person name="Wedrychowicz H."/>
        </authorList>
    </citation>
    <scope>NUCLEOTIDE SEQUENCE [LARGE SCALE GENOMIC DNA]</scope>
    <source>
        <strain evidence="3 4">CGMCC 1.12145</strain>
    </source>
</reference>
<proteinExistence type="inferred from homology"/>
<evidence type="ECO:0000259" key="2">
    <source>
        <dbReference type="Pfam" id="PF00582"/>
    </source>
</evidence>
<dbReference type="STRING" id="1150368.SAMN02927921_01788"/>
<accession>A0A1K1PGP0</accession>
<dbReference type="Gene3D" id="3.40.50.12370">
    <property type="match status" value="1"/>
</dbReference>
<evidence type="ECO:0000313" key="3">
    <source>
        <dbReference type="EMBL" id="SFW46960.1"/>
    </source>
</evidence>
<dbReference type="Pfam" id="PF00582">
    <property type="entry name" value="Usp"/>
    <property type="match status" value="1"/>
</dbReference>
<evidence type="ECO:0000256" key="1">
    <source>
        <dbReference type="ARBA" id="ARBA00008791"/>
    </source>
</evidence>
<protein>
    <submittedName>
        <fullName evidence="3">Nucleotide-binding universal stress protein, UspA family</fullName>
    </submittedName>
</protein>
<name>A0A1K1PGP0_9FLAO</name>
<dbReference type="InterPro" id="IPR006016">
    <property type="entry name" value="UspA"/>
</dbReference>
<feature type="domain" description="UspA" evidence="2">
    <location>
        <begin position="12"/>
        <end position="152"/>
    </location>
</feature>
<dbReference type="AlphaFoldDB" id="A0A1K1PGP0"/>
<dbReference type="EMBL" id="FPJE01000008">
    <property type="protein sequence ID" value="SFW46960.1"/>
    <property type="molecule type" value="Genomic_DNA"/>
</dbReference>
<dbReference type="SUPFAM" id="SSF52402">
    <property type="entry name" value="Adenine nucleotide alpha hydrolases-like"/>
    <property type="match status" value="2"/>
</dbReference>
<dbReference type="Proteomes" id="UP000182248">
    <property type="component" value="Unassembled WGS sequence"/>
</dbReference>